<dbReference type="Pfam" id="PF13786">
    <property type="entry name" value="DUF4179"/>
    <property type="match status" value="1"/>
</dbReference>
<dbReference type="Proteomes" id="UP000095645">
    <property type="component" value="Unassembled WGS sequence"/>
</dbReference>
<feature type="domain" description="DUF4179" evidence="1">
    <location>
        <begin position="38"/>
        <end position="115"/>
    </location>
</feature>
<dbReference type="RefSeq" id="WP_025578996.1">
    <property type="nucleotide sequence ID" value="NZ_CYZP01000020.1"/>
</dbReference>
<organism evidence="2 3">
    <name type="scientific">Blautia obeum</name>
    <dbReference type="NCBI Taxonomy" id="40520"/>
    <lineage>
        <taxon>Bacteria</taxon>
        <taxon>Bacillati</taxon>
        <taxon>Bacillota</taxon>
        <taxon>Clostridia</taxon>
        <taxon>Lachnospirales</taxon>
        <taxon>Lachnospiraceae</taxon>
        <taxon>Blautia</taxon>
    </lineage>
</organism>
<accession>A0A174DPY9</accession>
<gene>
    <name evidence="2" type="ORF">ERS852476_02332</name>
</gene>
<dbReference type="AlphaFoldDB" id="A0A174DPY9"/>
<reference evidence="2 3" key="1">
    <citation type="submission" date="2015-09" db="EMBL/GenBank/DDBJ databases">
        <authorList>
            <consortium name="Pathogen Informatics"/>
        </authorList>
    </citation>
    <scope>NUCLEOTIDE SEQUENCE [LARGE SCALE GENOMIC DNA]</scope>
    <source>
        <strain evidence="2 3">2789STDY5834861</strain>
    </source>
</reference>
<sequence>MKKYLDFSQEFGKVDEELIAEAGKPWTIKRGDIFRLYRRKIGQAAAILLAFITVAGNSHVQAAVKEFTTKIGELMGFSKDLSAYTEVINQVQTKSGISLTINEVILDNYSLIVSVKPDYEEKKKESLYLWINDEKTLINGKRYQSFSSTTRLMDLDSYTKYEMDTEMVLMQEYDGVELPAGETEIHLVLDVGSSAPISEKNRSENITEFVYDFTITAEQLKEQTIRKKMNMEISGGDGGNLILKELAMNDLHSRITALGVTPDDKWLNEYELKLKGTDSFGNPVSFEGAGFGPENELRFETSVFGDYEEGDVVDEDNFQMSLPDKNCQYLDLQLYQRKIRWDLQSAEQLDDEYYVQEKTDSDEIYSKENNYGWEPVGEKFRIQIDEDLDIADKIIGGAGEPTYIDLK</sequence>
<evidence type="ECO:0000259" key="1">
    <source>
        <dbReference type="Pfam" id="PF13786"/>
    </source>
</evidence>
<name>A0A174DPY9_9FIRM</name>
<protein>
    <recommendedName>
        <fullName evidence="1">DUF4179 domain-containing protein</fullName>
    </recommendedName>
</protein>
<proteinExistence type="predicted"/>
<dbReference type="InterPro" id="IPR025436">
    <property type="entry name" value="DUF4179"/>
</dbReference>
<dbReference type="GeneID" id="75076957"/>
<dbReference type="EMBL" id="CYZP01000020">
    <property type="protein sequence ID" value="CUO26298.1"/>
    <property type="molecule type" value="Genomic_DNA"/>
</dbReference>
<evidence type="ECO:0000313" key="2">
    <source>
        <dbReference type="EMBL" id="CUO26298.1"/>
    </source>
</evidence>
<dbReference type="Gene3D" id="2.60.40.1630">
    <property type="entry name" value="bacillus anthracis domain"/>
    <property type="match status" value="1"/>
</dbReference>
<evidence type="ECO:0000313" key="3">
    <source>
        <dbReference type="Proteomes" id="UP000095645"/>
    </source>
</evidence>